<dbReference type="Proteomes" id="UP001331515">
    <property type="component" value="Unassembled WGS sequence"/>
</dbReference>
<dbReference type="GO" id="GO:0005634">
    <property type="term" value="C:nucleus"/>
    <property type="evidence" value="ECO:0007669"/>
    <property type="project" value="UniProtKB-SubCell"/>
</dbReference>
<dbReference type="AlphaFoldDB" id="A0AAN8DFJ2"/>
<feature type="domain" description="Macro" evidence="7">
    <location>
        <begin position="261"/>
        <end position="443"/>
    </location>
</feature>
<dbReference type="GO" id="GO:1990404">
    <property type="term" value="F:NAD+-protein mono-ADP-ribosyltransferase activity"/>
    <property type="evidence" value="ECO:0007669"/>
    <property type="project" value="TreeGrafter"/>
</dbReference>
<keyword evidence="3" id="KW-0808">Transferase</keyword>
<evidence type="ECO:0000256" key="1">
    <source>
        <dbReference type="ARBA" id="ARBA00004123"/>
    </source>
</evidence>
<organism evidence="8 9">
    <name type="scientific">Champsocephalus gunnari</name>
    <name type="common">Mackerel icefish</name>
    <dbReference type="NCBI Taxonomy" id="52237"/>
    <lineage>
        <taxon>Eukaryota</taxon>
        <taxon>Metazoa</taxon>
        <taxon>Chordata</taxon>
        <taxon>Craniata</taxon>
        <taxon>Vertebrata</taxon>
        <taxon>Euteleostomi</taxon>
        <taxon>Actinopterygii</taxon>
        <taxon>Neopterygii</taxon>
        <taxon>Teleostei</taxon>
        <taxon>Neoteleostei</taxon>
        <taxon>Acanthomorphata</taxon>
        <taxon>Eupercaria</taxon>
        <taxon>Perciformes</taxon>
        <taxon>Notothenioidei</taxon>
        <taxon>Channichthyidae</taxon>
        <taxon>Champsocephalus</taxon>
    </lineage>
</organism>
<evidence type="ECO:0000313" key="9">
    <source>
        <dbReference type="Proteomes" id="UP001331515"/>
    </source>
</evidence>
<sequence>MEKLNIPLHGPSLNIVRQCGPALREVLRSKFGCEATIEGVDFESDVSVGQPRRPPVDPVKKCSFLLRGGVELSVWKADLTNFKVDAVVNAANELLNHGGGLAYALSIAGGSQIQKESDNYIKKYGYLGTGEAITLDAGLLPCKKIIHAVGPCLPKHHSRADVSGAKGKLEMAIESILRQVEKHRLQSVAIPAISSGLFNFPLPECADTIVAAVKCYYETSQSHLPQEIRLANHDDSTVSEMERACLQLLGSNSSFSKVATRSQTTDVQIGKVHLTLKKGNIEEQLTDVIVNTTSPARDLKVGEISKALLQKAGNQMQKEIYDVSYTGRLFITNSYKLKCKKVFHTVCLEKGRGHQNTTPQKVLHDSVTDCLQNAAKRRYKSIAFPAIGTGNLGFDKKEVAAIMADAVVNFAHSCQTEIDVMFIIYPSDDQTYKAFEDQMVTLRQRAPRPQETGAMMSSPPEYEQRNDTHSSRAPTPQITLGGPSEEPMLEAKRWLNGLFYKSYSLVNISNNFIQHFGEREHLQLYRLMEKGVVIEELFEGGHARISVMGNSSEDAAVAGIQVEAMLCNVQEDFVRDEEDAMYETLVEKRVDFERKKVDSSSNRFSAFKKEGLWIVKEDEVVNPSLKIIYDQKATQLCCSTQNMFQLIPAQFCEMVCKIGFHAEYAPPGEAAYGEGIYFAGTVKKAMEVWKEQKEHPKEEYLYFVEAEVLTGISTPGTPGLILPPPVREDPLLLHNSVSGGPDVSVIFSGYQALPTYIITCKVLKGFQ</sequence>
<evidence type="ECO:0000256" key="2">
    <source>
        <dbReference type="ARBA" id="ARBA00022676"/>
    </source>
</evidence>
<dbReference type="GO" id="GO:0060335">
    <property type="term" value="P:positive regulation of type II interferon-mediated signaling pathway"/>
    <property type="evidence" value="ECO:0007669"/>
    <property type="project" value="TreeGrafter"/>
</dbReference>
<dbReference type="PROSITE" id="PS51154">
    <property type="entry name" value="MACRO"/>
    <property type="match status" value="2"/>
</dbReference>
<dbReference type="GO" id="GO:0003714">
    <property type="term" value="F:transcription corepressor activity"/>
    <property type="evidence" value="ECO:0007669"/>
    <property type="project" value="TreeGrafter"/>
</dbReference>
<keyword evidence="5" id="KW-0539">Nucleus</keyword>
<dbReference type="GO" id="GO:0044389">
    <property type="term" value="F:ubiquitin-like protein ligase binding"/>
    <property type="evidence" value="ECO:0007669"/>
    <property type="project" value="TreeGrafter"/>
</dbReference>
<accession>A0AAN8DFJ2</accession>
<dbReference type="SMART" id="SM00506">
    <property type="entry name" value="A1pp"/>
    <property type="match status" value="2"/>
</dbReference>
<protein>
    <recommendedName>
        <fullName evidence="7">Macro domain-containing protein</fullName>
    </recommendedName>
</protein>
<dbReference type="GO" id="GO:0070212">
    <property type="term" value="P:protein poly-ADP-ribosylation"/>
    <property type="evidence" value="ECO:0007669"/>
    <property type="project" value="TreeGrafter"/>
</dbReference>
<dbReference type="PANTHER" id="PTHR14453">
    <property type="entry name" value="PARP/ZINC FINGER CCCH TYPE DOMAIN CONTAINING PROTEIN"/>
    <property type="match status" value="1"/>
</dbReference>
<dbReference type="SUPFAM" id="SSF56399">
    <property type="entry name" value="ADP-ribosylation"/>
    <property type="match status" value="1"/>
</dbReference>
<name>A0AAN8DFJ2_CHAGU</name>
<comment type="caution">
    <text evidence="8">The sequence shown here is derived from an EMBL/GenBank/DDBJ whole genome shotgun (WGS) entry which is preliminary data.</text>
</comment>
<keyword evidence="4" id="KW-0520">NAD</keyword>
<dbReference type="Pfam" id="PF01661">
    <property type="entry name" value="Macro"/>
    <property type="match status" value="2"/>
</dbReference>
<evidence type="ECO:0000256" key="6">
    <source>
        <dbReference type="SAM" id="MobiDB-lite"/>
    </source>
</evidence>
<dbReference type="GO" id="GO:0003950">
    <property type="term" value="F:NAD+ poly-ADP-ribosyltransferase activity"/>
    <property type="evidence" value="ECO:0007669"/>
    <property type="project" value="TreeGrafter"/>
</dbReference>
<dbReference type="Gene3D" id="3.90.228.10">
    <property type="match status" value="1"/>
</dbReference>
<dbReference type="InterPro" id="IPR052056">
    <property type="entry name" value="Mono-ARTD/PARP"/>
</dbReference>
<dbReference type="GO" id="GO:0010629">
    <property type="term" value="P:negative regulation of gene expression"/>
    <property type="evidence" value="ECO:0007669"/>
    <property type="project" value="TreeGrafter"/>
</dbReference>
<dbReference type="SUPFAM" id="SSF52949">
    <property type="entry name" value="Macro domain-like"/>
    <property type="match status" value="2"/>
</dbReference>
<dbReference type="Gene3D" id="3.40.220.10">
    <property type="entry name" value="Leucine Aminopeptidase, subunit E, domain 1"/>
    <property type="match status" value="2"/>
</dbReference>
<reference evidence="8 9" key="1">
    <citation type="journal article" date="2023" name="Mol. Biol. Evol.">
        <title>Genomics of Secondarily Temperate Adaptation in the Only Non-Antarctic Icefish.</title>
        <authorList>
            <person name="Rivera-Colon A.G."/>
            <person name="Rayamajhi N."/>
            <person name="Minhas B.F."/>
            <person name="Madrigal G."/>
            <person name="Bilyk K.T."/>
            <person name="Yoon V."/>
            <person name="Hune M."/>
            <person name="Gregory S."/>
            <person name="Cheng C.H.C."/>
            <person name="Catchen J.M."/>
        </authorList>
    </citation>
    <scope>NUCLEOTIDE SEQUENCE [LARGE SCALE GENOMIC DNA]</scope>
    <source>
        <tissue evidence="8">White muscle</tissue>
    </source>
</reference>
<evidence type="ECO:0000256" key="3">
    <source>
        <dbReference type="ARBA" id="ARBA00022679"/>
    </source>
</evidence>
<evidence type="ECO:0000256" key="5">
    <source>
        <dbReference type="ARBA" id="ARBA00023242"/>
    </source>
</evidence>
<dbReference type="PANTHER" id="PTHR14453:SF70">
    <property type="entry name" value="PROTEIN MONO-ADP-RIBOSYLTRANSFERASE PARP9"/>
    <property type="match status" value="1"/>
</dbReference>
<proteinExistence type="predicted"/>
<dbReference type="GO" id="GO:0005737">
    <property type="term" value="C:cytoplasm"/>
    <property type="evidence" value="ECO:0007669"/>
    <property type="project" value="TreeGrafter"/>
</dbReference>
<feature type="domain" description="Macro" evidence="7">
    <location>
        <begin position="59"/>
        <end position="249"/>
    </location>
</feature>
<dbReference type="InterPro" id="IPR002589">
    <property type="entry name" value="Macro_dom"/>
</dbReference>
<evidence type="ECO:0000313" key="8">
    <source>
        <dbReference type="EMBL" id="KAK5921239.1"/>
    </source>
</evidence>
<feature type="region of interest" description="Disordered" evidence="6">
    <location>
        <begin position="445"/>
        <end position="484"/>
    </location>
</feature>
<dbReference type="EMBL" id="JAURVH010001523">
    <property type="protein sequence ID" value="KAK5921239.1"/>
    <property type="molecule type" value="Genomic_DNA"/>
</dbReference>
<keyword evidence="9" id="KW-1185">Reference proteome</keyword>
<evidence type="ECO:0000259" key="7">
    <source>
        <dbReference type="PROSITE" id="PS51154"/>
    </source>
</evidence>
<dbReference type="CDD" id="cd02907">
    <property type="entry name" value="Macro_Af1521_BAL-like"/>
    <property type="match status" value="1"/>
</dbReference>
<gene>
    <name evidence="8" type="ORF">CgunFtcFv8_024960</name>
</gene>
<evidence type="ECO:0000256" key="4">
    <source>
        <dbReference type="ARBA" id="ARBA00023027"/>
    </source>
</evidence>
<comment type="subcellular location">
    <subcellularLocation>
        <location evidence="1">Nucleus</location>
    </subcellularLocation>
</comment>
<keyword evidence="2" id="KW-0328">Glycosyltransferase</keyword>
<dbReference type="InterPro" id="IPR043472">
    <property type="entry name" value="Macro_dom-like"/>
</dbReference>